<dbReference type="EMBL" id="BGZK01000254">
    <property type="protein sequence ID" value="GBP31986.1"/>
    <property type="molecule type" value="Genomic_DNA"/>
</dbReference>
<evidence type="ECO:0000313" key="1">
    <source>
        <dbReference type="EMBL" id="GBP31986.1"/>
    </source>
</evidence>
<keyword evidence="2" id="KW-1185">Reference proteome</keyword>
<dbReference type="OrthoDB" id="616263at2759"/>
<name>A0A4C1V126_EUMVA</name>
<sequence length="247" mass="27605">MRSDNLKVAEGVAFLPGGVEVESWPQKNPQISFRLSIRVAENWFKRFQSHTFDVKDEPRSGRPFTDNLNAILGKLSKIGIIRTLRLIHLKRAVKSAPAAADGDCGHQQIVCGALNTFGTISPSRHTLNTPRHVSTKRPPDRDNCRIPHLLIAQPLMNPFSRHVKPPTVRHPRSAPLRPLTECELVRVFIKSTFTCFESASCAQRIRVLCARAVRRAVVFACSSDKSAGTPHNAFFITGFFPFFPKSL</sequence>
<gene>
    <name evidence="1" type="ORF">EVAR_21018_1</name>
</gene>
<proteinExistence type="predicted"/>
<organism evidence="1 2">
    <name type="scientific">Eumeta variegata</name>
    <name type="common">Bagworm moth</name>
    <name type="synonym">Eumeta japonica</name>
    <dbReference type="NCBI Taxonomy" id="151549"/>
    <lineage>
        <taxon>Eukaryota</taxon>
        <taxon>Metazoa</taxon>
        <taxon>Ecdysozoa</taxon>
        <taxon>Arthropoda</taxon>
        <taxon>Hexapoda</taxon>
        <taxon>Insecta</taxon>
        <taxon>Pterygota</taxon>
        <taxon>Neoptera</taxon>
        <taxon>Endopterygota</taxon>
        <taxon>Lepidoptera</taxon>
        <taxon>Glossata</taxon>
        <taxon>Ditrysia</taxon>
        <taxon>Tineoidea</taxon>
        <taxon>Psychidae</taxon>
        <taxon>Oiketicinae</taxon>
        <taxon>Eumeta</taxon>
    </lineage>
</organism>
<dbReference type="AlphaFoldDB" id="A0A4C1V126"/>
<accession>A0A4C1V126</accession>
<comment type="caution">
    <text evidence="1">The sequence shown here is derived from an EMBL/GenBank/DDBJ whole genome shotgun (WGS) entry which is preliminary data.</text>
</comment>
<protein>
    <submittedName>
        <fullName evidence="1">Uncharacterized protein</fullName>
    </submittedName>
</protein>
<dbReference type="Proteomes" id="UP000299102">
    <property type="component" value="Unassembled WGS sequence"/>
</dbReference>
<reference evidence="1 2" key="1">
    <citation type="journal article" date="2019" name="Commun. Biol.">
        <title>The bagworm genome reveals a unique fibroin gene that provides high tensile strength.</title>
        <authorList>
            <person name="Kono N."/>
            <person name="Nakamura H."/>
            <person name="Ohtoshi R."/>
            <person name="Tomita M."/>
            <person name="Numata K."/>
            <person name="Arakawa K."/>
        </authorList>
    </citation>
    <scope>NUCLEOTIDE SEQUENCE [LARGE SCALE GENOMIC DNA]</scope>
</reference>
<evidence type="ECO:0000313" key="2">
    <source>
        <dbReference type="Proteomes" id="UP000299102"/>
    </source>
</evidence>